<reference evidence="2" key="1">
    <citation type="submission" date="2010-05" db="EMBL/GenBank/DDBJ databases">
        <title>The draft genome of Desulfonatronospira thiodismutans ASO3-1.</title>
        <authorList>
            <consortium name="US DOE Joint Genome Institute (JGI-PGF)"/>
            <person name="Lucas S."/>
            <person name="Copeland A."/>
            <person name="Lapidus A."/>
            <person name="Cheng J.-F."/>
            <person name="Bruce D."/>
            <person name="Goodwin L."/>
            <person name="Pitluck S."/>
            <person name="Chertkov O."/>
            <person name="Brettin T."/>
            <person name="Detter J.C."/>
            <person name="Han C."/>
            <person name="Land M.L."/>
            <person name="Hauser L."/>
            <person name="Kyrpides N."/>
            <person name="Mikhailova N."/>
            <person name="Muyzer G."/>
            <person name="Woyke T."/>
        </authorList>
    </citation>
    <scope>NUCLEOTIDE SEQUENCE [LARGE SCALE GENOMIC DNA]</scope>
    <source>
        <strain evidence="2">ASO3-1</strain>
    </source>
</reference>
<gene>
    <name evidence="2" type="ORF">Dthio_PD1443</name>
</gene>
<dbReference type="RefSeq" id="WP_008871452.1">
    <property type="nucleotide sequence ID" value="NZ_ACJN02000003.1"/>
</dbReference>
<dbReference type="Proteomes" id="UP000005496">
    <property type="component" value="Unassembled WGS sequence"/>
</dbReference>
<accession>D6STT7</accession>
<evidence type="ECO:0000256" key="1">
    <source>
        <dbReference type="SAM" id="MobiDB-lite"/>
    </source>
</evidence>
<name>D6STT7_9BACT</name>
<keyword evidence="3" id="KW-1185">Reference proteome</keyword>
<feature type="region of interest" description="Disordered" evidence="1">
    <location>
        <begin position="42"/>
        <end position="62"/>
    </location>
</feature>
<sequence length="62" mass="7147">MPSSRAKYNAYNKLLVDIMKSELPLETKREITHAMSQENILNGTAKGKQLFKQAKKANKQRR</sequence>
<dbReference type="AlphaFoldDB" id="D6STT7"/>
<comment type="caution">
    <text evidence="2">The sequence shown here is derived from an EMBL/GenBank/DDBJ whole genome shotgun (WGS) entry which is preliminary data.</text>
</comment>
<dbReference type="EMBL" id="ACJN02000003">
    <property type="protein sequence ID" value="EFI34103.1"/>
    <property type="molecule type" value="Genomic_DNA"/>
</dbReference>
<organism evidence="2 3">
    <name type="scientific">Desulfonatronospira thiodismutans ASO3-1</name>
    <dbReference type="NCBI Taxonomy" id="555779"/>
    <lineage>
        <taxon>Bacteria</taxon>
        <taxon>Pseudomonadati</taxon>
        <taxon>Thermodesulfobacteriota</taxon>
        <taxon>Desulfovibrionia</taxon>
        <taxon>Desulfovibrionales</taxon>
        <taxon>Desulfonatronovibrionaceae</taxon>
        <taxon>Desulfonatronospira</taxon>
    </lineage>
</organism>
<evidence type="ECO:0000313" key="2">
    <source>
        <dbReference type="EMBL" id="EFI34103.1"/>
    </source>
</evidence>
<feature type="compositionally biased region" description="Basic residues" evidence="1">
    <location>
        <begin position="53"/>
        <end position="62"/>
    </location>
</feature>
<protein>
    <submittedName>
        <fullName evidence="2">Uncharacterized protein</fullName>
    </submittedName>
</protein>
<proteinExistence type="predicted"/>
<evidence type="ECO:0000313" key="3">
    <source>
        <dbReference type="Proteomes" id="UP000005496"/>
    </source>
</evidence>